<keyword evidence="3 5" id="KW-1133">Transmembrane helix</keyword>
<keyword evidence="4 5" id="KW-0472">Membrane</keyword>
<evidence type="ECO:0000313" key="8">
    <source>
        <dbReference type="Proteomes" id="UP001158576"/>
    </source>
</evidence>
<feature type="transmembrane region" description="Helical" evidence="5">
    <location>
        <begin position="81"/>
        <end position="102"/>
    </location>
</feature>
<sequence length="319" mass="35372">MKTENDAVSSAAKIGSAVFYALASVLITTVNKSVLTSYKFPSANILSLGQMACTIVVLFIAKLFGFISFPRLSRDLPRRVFPLPLFTLANSLLGLNATQALSIPMFTVLRRFSILMTMILEFYMLKTKPNRFVVLSVFIMIFGALIAAANDLAFDLLSYAFIFGNNLTTAANGVYTKMFLNKKDLGKYGLLFYNALFGFPLVALLCHQIGHIDKALEFDGWSNPMFCLQFVMSCMMGLVLNFAVVLCTQFNTSLTTTVVGCLKNISIAYYGMLYFPDYVFSMLNFVGINISILGSLLYSYVAFKTDKKTLPTHARTTKA</sequence>
<name>A0ABN7SYL7_OIKDI</name>
<feature type="transmembrane region" description="Helical" evidence="5">
    <location>
        <begin position="188"/>
        <end position="210"/>
    </location>
</feature>
<evidence type="ECO:0000256" key="2">
    <source>
        <dbReference type="ARBA" id="ARBA00022692"/>
    </source>
</evidence>
<dbReference type="Proteomes" id="UP001158576">
    <property type="component" value="Chromosome 1"/>
</dbReference>
<organism evidence="7 8">
    <name type="scientific">Oikopleura dioica</name>
    <name type="common">Tunicate</name>
    <dbReference type="NCBI Taxonomy" id="34765"/>
    <lineage>
        <taxon>Eukaryota</taxon>
        <taxon>Metazoa</taxon>
        <taxon>Chordata</taxon>
        <taxon>Tunicata</taxon>
        <taxon>Appendicularia</taxon>
        <taxon>Copelata</taxon>
        <taxon>Oikopleuridae</taxon>
        <taxon>Oikopleura</taxon>
    </lineage>
</organism>
<dbReference type="InterPro" id="IPR050186">
    <property type="entry name" value="TPT_transporter"/>
</dbReference>
<comment type="subcellular location">
    <subcellularLocation>
        <location evidence="1">Membrane</location>
        <topology evidence="1">Multi-pass membrane protein</topology>
    </subcellularLocation>
</comment>
<keyword evidence="2 5" id="KW-0812">Transmembrane</keyword>
<proteinExistence type="predicted"/>
<protein>
    <submittedName>
        <fullName evidence="7">Oidioi.mRNA.OKI2018_I69.chr1.g3500.t1.cds</fullName>
    </submittedName>
</protein>
<evidence type="ECO:0000256" key="3">
    <source>
        <dbReference type="ARBA" id="ARBA00022989"/>
    </source>
</evidence>
<feature type="transmembrane region" description="Helical" evidence="5">
    <location>
        <begin position="278"/>
        <end position="301"/>
    </location>
</feature>
<dbReference type="Pfam" id="PF03151">
    <property type="entry name" value="TPT"/>
    <property type="match status" value="1"/>
</dbReference>
<dbReference type="InterPro" id="IPR004853">
    <property type="entry name" value="Sugar_P_trans_dom"/>
</dbReference>
<gene>
    <name evidence="7" type="ORF">OKIOD_LOCUS12265</name>
</gene>
<evidence type="ECO:0000259" key="6">
    <source>
        <dbReference type="Pfam" id="PF03151"/>
    </source>
</evidence>
<reference evidence="7 8" key="1">
    <citation type="submission" date="2021-04" db="EMBL/GenBank/DDBJ databases">
        <authorList>
            <person name="Bliznina A."/>
        </authorList>
    </citation>
    <scope>NUCLEOTIDE SEQUENCE [LARGE SCALE GENOMIC DNA]</scope>
</reference>
<evidence type="ECO:0000313" key="7">
    <source>
        <dbReference type="EMBL" id="CAG5107816.1"/>
    </source>
</evidence>
<feature type="transmembrane region" description="Helical" evidence="5">
    <location>
        <begin position="156"/>
        <end position="176"/>
    </location>
</feature>
<feature type="transmembrane region" description="Helical" evidence="5">
    <location>
        <begin position="132"/>
        <end position="150"/>
    </location>
</feature>
<dbReference type="EMBL" id="OU015566">
    <property type="protein sequence ID" value="CAG5107816.1"/>
    <property type="molecule type" value="Genomic_DNA"/>
</dbReference>
<keyword evidence="8" id="KW-1185">Reference proteome</keyword>
<feature type="transmembrane region" description="Helical" evidence="5">
    <location>
        <begin position="48"/>
        <end position="69"/>
    </location>
</feature>
<feature type="transmembrane region" description="Helical" evidence="5">
    <location>
        <begin position="230"/>
        <end position="247"/>
    </location>
</feature>
<evidence type="ECO:0000256" key="4">
    <source>
        <dbReference type="ARBA" id="ARBA00023136"/>
    </source>
</evidence>
<feature type="transmembrane region" description="Helical" evidence="5">
    <location>
        <begin position="7"/>
        <end position="28"/>
    </location>
</feature>
<evidence type="ECO:0000256" key="1">
    <source>
        <dbReference type="ARBA" id="ARBA00004141"/>
    </source>
</evidence>
<evidence type="ECO:0000256" key="5">
    <source>
        <dbReference type="SAM" id="Phobius"/>
    </source>
</evidence>
<accession>A0ABN7SYL7</accession>
<feature type="transmembrane region" description="Helical" evidence="5">
    <location>
        <begin position="108"/>
        <end position="125"/>
    </location>
</feature>
<feature type="domain" description="Sugar phosphate transporter" evidence="6">
    <location>
        <begin position="22"/>
        <end position="299"/>
    </location>
</feature>
<dbReference type="PANTHER" id="PTHR11132">
    <property type="entry name" value="SOLUTE CARRIER FAMILY 35"/>
    <property type="match status" value="1"/>
</dbReference>
<feature type="transmembrane region" description="Helical" evidence="5">
    <location>
        <begin position="254"/>
        <end position="272"/>
    </location>
</feature>